<gene>
    <name evidence="5" type="ORF">D9758_005449</name>
</gene>
<comment type="caution">
    <text evidence="5">The sequence shown here is derived from an EMBL/GenBank/DDBJ whole genome shotgun (WGS) entry which is preliminary data.</text>
</comment>
<protein>
    <recommendedName>
        <fullName evidence="4">NAD-dependent epimerase/dehydratase domain-containing protein</fullName>
    </recommendedName>
</protein>
<dbReference type="SUPFAM" id="SSF51735">
    <property type="entry name" value="NAD(P)-binding Rossmann-fold domains"/>
    <property type="match status" value="1"/>
</dbReference>
<sequence>MLAMLRHSRSYIKKIEPGNQRSSCKMSSIQKPLIFVTAASSLVGYAIVYQLLQAGYPVRGSARGKKLEYLKKALSNHPQFEAVEIADVAFGDYSQIFRGVGAIIHTAAPVIGMADKELAFRTAIEGTKHVLEEAEKAGISRFVMTSSIVSFHYTVGPYGPNDWNPITLEKARETGDPYDVYFAEKKYADLAILDFVKTHPHFDITMICPPFIYGPSPPGYEEFMSEPDPAPLGSNTHIYALIGGKNCEIPAFPGYADLGDVARAHMLALHSIHQSAVSDRKIKRLAFASPNPSSWREALKYIAEERPKLKDRLTSPDKVPVLEEHYVKGVEFERLEEVLGFKRSEFKTWKETVLESVDSFLKIEEGWRSRGLEF</sequence>
<dbReference type="GO" id="GO:0016616">
    <property type="term" value="F:oxidoreductase activity, acting on the CH-OH group of donors, NAD or NADP as acceptor"/>
    <property type="evidence" value="ECO:0007669"/>
    <property type="project" value="TreeGrafter"/>
</dbReference>
<dbReference type="Pfam" id="PF01370">
    <property type="entry name" value="Epimerase"/>
    <property type="match status" value="1"/>
</dbReference>
<dbReference type="InterPro" id="IPR001509">
    <property type="entry name" value="Epimerase_deHydtase"/>
</dbReference>
<feature type="domain" description="NAD-dependent epimerase/dehydratase" evidence="4">
    <location>
        <begin position="34"/>
        <end position="219"/>
    </location>
</feature>
<evidence type="ECO:0000256" key="1">
    <source>
        <dbReference type="ARBA" id="ARBA00023002"/>
    </source>
</evidence>
<dbReference type="InterPro" id="IPR036291">
    <property type="entry name" value="NAD(P)-bd_dom_sf"/>
</dbReference>
<evidence type="ECO:0000256" key="3">
    <source>
        <dbReference type="SAM" id="Phobius"/>
    </source>
</evidence>
<dbReference type="Proteomes" id="UP000559256">
    <property type="component" value="Unassembled WGS sequence"/>
</dbReference>
<proteinExistence type="inferred from homology"/>
<dbReference type="PANTHER" id="PTHR10366">
    <property type="entry name" value="NAD DEPENDENT EPIMERASE/DEHYDRATASE"/>
    <property type="match status" value="1"/>
</dbReference>
<keyword evidence="1" id="KW-0560">Oxidoreductase</keyword>
<feature type="transmembrane region" description="Helical" evidence="3">
    <location>
        <begin position="33"/>
        <end position="52"/>
    </location>
</feature>
<dbReference type="PANTHER" id="PTHR10366:SF579">
    <property type="entry name" value="3-BETA HYDROXYSTEROID DEHYDROGENASE_ISOMERASE FAMILY PROTEIN (AFU_ORTHOLOGUE AFUA_3G02250)"/>
    <property type="match status" value="1"/>
</dbReference>
<accession>A0A8H5GI45</accession>
<evidence type="ECO:0000313" key="5">
    <source>
        <dbReference type="EMBL" id="KAF5365219.1"/>
    </source>
</evidence>
<reference evidence="5 6" key="1">
    <citation type="journal article" date="2020" name="ISME J.">
        <title>Uncovering the hidden diversity of litter-decomposition mechanisms in mushroom-forming fungi.</title>
        <authorList>
            <person name="Floudas D."/>
            <person name="Bentzer J."/>
            <person name="Ahren D."/>
            <person name="Johansson T."/>
            <person name="Persson P."/>
            <person name="Tunlid A."/>
        </authorList>
    </citation>
    <scope>NUCLEOTIDE SEQUENCE [LARGE SCALE GENOMIC DNA]</scope>
    <source>
        <strain evidence="5 6">CBS 291.85</strain>
    </source>
</reference>
<keyword evidence="3" id="KW-1133">Transmembrane helix</keyword>
<comment type="similarity">
    <text evidence="2">Belongs to the NAD(P)-dependent epimerase/dehydratase family. Dihydroflavonol-4-reductase subfamily.</text>
</comment>
<dbReference type="OrthoDB" id="2735536at2759"/>
<evidence type="ECO:0000256" key="2">
    <source>
        <dbReference type="ARBA" id="ARBA00023445"/>
    </source>
</evidence>
<evidence type="ECO:0000259" key="4">
    <source>
        <dbReference type="Pfam" id="PF01370"/>
    </source>
</evidence>
<keyword evidence="3" id="KW-0812">Transmembrane</keyword>
<dbReference type="Gene3D" id="3.40.50.720">
    <property type="entry name" value="NAD(P)-binding Rossmann-like Domain"/>
    <property type="match status" value="1"/>
</dbReference>
<keyword evidence="3" id="KW-0472">Membrane</keyword>
<dbReference type="AlphaFoldDB" id="A0A8H5GI45"/>
<name>A0A8H5GI45_9AGAR</name>
<organism evidence="5 6">
    <name type="scientific">Tetrapyrgos nigripes</name>
    <dbReference type="NCBI Taxonomy" id="182062"/>
    <lineage>
        <taxon>Eukaryota</taxon>
        <taxon>Fungi</taxon>
        <taxon>Dikarya</taxon>
        <taxon>Basidiomycota</taxon>
        <taxon>Agaricomycotina</taxon>
        <taxon>Agaricomycetes</taxon>
        <taxon>Agaricomycetidae</taxon>
        <taxon>Agaricales</taxon>
        <taxon>Marasmiineae</taxon>
        <taxon>Marasmiaceae</taxon>
        <taxon>Tetrapyrgos</taxon>
    </lineage>
</organism>
<dbReference type="EMBL" id="JAACJM010000028">
    <property type="protein sequence ID" value="KAF5365219.1"/>
    <property type="molecule type" value="Genomic_DNA"/>
</dbReference>
<keyword evidence="6" id="KW-1185">Reference proteome</keyword>
<evidence type="ECO:0000313" key="6">
    <source>
        <dbReference type="Proteomes" id="UP000559256"/>
    </source>
</evidence>
<dbReference type="InterPro" id="IPR050425">
    <property type="entry name" value="NAD(P)_dehydrat-like"/>
</dbReference>